<keyword evidence="8" id="KW-1185">Reference proteome</keyword>
<evidence type="ECO:0000256" key="3">
    <source>
        <dbReference type="ARBA" id="ARBA00023125"/>
    </source>
</evidence>
<evidence type="ECO:0000256" key="2">
    <source>
        <dbReference type="ARBA" id="ARBA00023015"/>
    </source>
</evidence>
<feature type="domain" description="BHLH" evidence="6">
    <location>
        <begin position="6"/>
        <end position="55"/>
    </location>
</feature>
<keyword evidence="3" id="KW-0238">DNA-binding</keyword>
<comment type="subcellular location">
    <subcellularLocation>
        <location evidence="1">Nucleus</location>
    </subcellularLocation>
</comment>
<dbReference type="PROSITE" id="PS50888">
    <property type="entry name" value="BHLH"/>
    <property type="match status" value="1"/>
</dbReference>
<dbReference type="PANTHER" id="PTHR16223">
    <property type="entry name" value="TRANSCRIPTION FACTOR BHLH83-RELATED"/>
    <property type="match status" value="1"/>
</dbReference>
<protein>
    <recommendedName>
        <fullName evidence="6">BHLH domain-containing protein</fullName>
    </recommendedName>
</protein>
<evidence type="ECO:0000256" key="1">
    <source>
        <dbReference type="ARBA" id="ARBA00004123"/>
    </source>
</evidence>
<dbReference type="GO" id="GO:0005634">
    <property type="term" value="C:nucleus"/>
    <property type="evidence" value="ECO:0007669"/>
    <property type="project" value="UniProtKB-SubCell"/>
</dbReference>
<dbReference type="GO" id="GO:0046983">
    <property type="term" value="F:protein dimerization activity"/>
    <property type="evidence" value="ECO:0007669"/>
    <property type="project" value="InterPro"/>
</dbReference>
<dbReference type="InterPro" id="IPR045843">
    <property type="entry name" value="IND-like"/>
</dbReference>
<evidence type="ECO:0000259" key="6">
    <source>
        <dbReference type="PROSITE" id="PS50888"/>
    </source>
</evidence>
<accession>A0AAN7JM20</accession>
<dbReference type="GO" id="GO:0000981">
    <property type="term" value="F:DNA-binding transcription factor activity, RNA polymerase II-specific"/>
    <property type="evidence" value="ECO:0007669"/>
    <property type="project" value="TreeGrafter"/>
</dbReference>
<dbReference type="SUPFAM" id="SSF47459">
    <property type="entry name" value="HLH, helix-loop-helix DNA-binding domain"/>
    <property type="match status" value="1"/>
</dbReference>
<dbReference type="PANTHER" id="PTHR16223:SF238">
    <property type="entry name" value="TRANSCRIPTION FACTOR BHLH114"/>
    <property type="match status" value="1"/>
</dbReference>
<sequence>MKRANREPAIKRLAEMVRKEKLGDGITALHELVSPFGKTGTTSVLHEAIEYIKCLHDQVNHFTGKSVKAIEGQPERNFRSRGLCLVPMSSTFTIASETPSYFFACLESKE</sequence>
<dbReference type="Gene3D" id="4.10.280.10">
    <property type="entry name" value="Helix-loop-helix DNA-binding domain"/>
    <property type="match status" value="1"/>
</dbReference>
<reference evidence="7 8" key="1">
    <citation type="journal article" date="2023" name="Hortic Res">
        <title>Pangenome of water caltrop reveals structural variations and asymmetric subgenome divergence after allopolyploidization.</title>
        <authorList>
            <person name="Zhang X."/>
            <person name="Chen Y."/>
            <person name="Wang L."/>
            <person name="Yuan Y."/>
            <person name="Fang M."/>
            <person name="Shi L."/>
            <person name="Lu R."/>
            <person name="Comes H.P."/>
            <person name="Ma Y."/>
            <person name="Chen Y."/>
            <person name="Huang G."/>
            <person name="Zhou Y."/>
            <person name="Zheng Z."/>
            <person name="Qiu Y."/>
        </authorList>
    </citation>
    <scope>NUCLEOTIDE SEQUENCE [LARGE SCALE GENOMIC DNA]</scope>
    <source>
        <tissue evidence="7">Roots</tissue>
    </source>
</reference>
<dbReference type="AlphaFoldDB" id="A0AAN7JM20"/>
<keyword evidence="5" id="KW-0539">Nucleus</keyword>
<keyword evidence="2" id="KW-0805">Transcription regulation</keyword>
<dbReference type="EMBL" id="JAXIOK010000019">
    <property type="protein sequence ID" value="KAK4748478.1"/>
    <property type="molecule type" value="Genomic_DNA"/>
</dbReference>
<dbReference type="CDD" id="cd11393">
    <property type="entry name" value="bHLH_AtbHLH_like"/>
    <property type="match status" value="1"/>
</dbReference>
<evidence type="ECO:0000256" key="5">
    <source>
        <dbReference type="ARBA" id="ARBA00023242"/>
    </source>
</evidence>
<gene>
    <name evidence="7" type="ORF">SAY87_015064</name>
</gene>
<keyword evidence="4" id="KW-0804">Transcription</keyword>
<organism evidence="7 8">
    <name type="scientific">Trapa incisa</name>
    <dbReference type="NCBI Taxonomy" id="236973"/>
    <lineage>
        <taxon>Eukaryota</taxon>
        <taxon>Viridiplantae</taxon>
        <taxon>Streptophyta</taxon>
        <taxon>Embryophyta</taxon>
        <taxon>Tracheophyta</taxon>
        <taxon>Spermatophyta</taxon>
        <taxon>Magnoliopsida</taxon>
        <taxon>eudicotyledons</taxon>
        <taxon>Gunneridae</taxon>
        <taxon>Pentapetalae</taxon>
        <taxon>rosids</taxon>
        <taxon>malvids</taxon>
        <taxon>Myrtales</taxon>
        <taxon>Lythraceae</taxon>
        <taxon>Trapa</taxon>
    </lineage>
</organism>
<dbReference type="Proteomes" id="UP001345219">
    <property type="component" value="Chromosome 12"/>
</dbReference>
<dbReference type="InterPro" id="IPR011598">
    <property type="entry name" value="bHLH_dom"/>
</dbReference>
<dbReference type="GO" id="GO:0000978">
    <property type="term" value="F:RNA polymerase II cis-regulatory region sequence-specific DNA binding"/>
    <property type="evidence" value="ECO:0007669"/>
    <property type="project" value="TreeGrafter"/>
</dbReference>
<evidence type="ECO:0000313" key="7">
    <source>
        <dbReference type="EMBL" id="KAK4748478.1"/>
    </source>
</evidence>
<dbReference type="InterPro" id="IPR036638">
    <property type="entry name" value="HLH_DNA-bd_sf"/>
</dbReference>
<comment type="caution">
    <text evidence="7">The sequence shown here is derived from an EMBL/GenBank/DDBJ whole genome shotgun (WGS) entry which is preliminary data.</text>
</comment>
<dbReference type="InterPro" id="IPR045239">
    <property type="entry name" value="bHLH95_bHLH"/>
</dbReference>
<evidence type="ECO:0000313" key="8">
    <source>
        <dbReference type="Proteomes" id="UP001345219"/>
    </source>
</evidence>
<proteinExistence type="predicted"/>
<name>A0AAN7JM20_9MYRT</name>
<evidence type="ECO:0000256" key="4">
    <source>
        <dbReference type="ARBA" id="ARBA00023163"/>
    </source>
</evidence>